<comment type="caution">
    <text evidence="2">The sequence shown here is derived from an EMBL/GenBank/DDBJ whole genome shotgun (WGS) entry which is preliminary data.</text>
</comment>
<evidence type="ECO:0000313" key="2">
    <source>
        <dbReference type="EMBL" id="GGC40088.1"/>
    </source>
</evidence>
<dbReference type="Pfam" id="PF13568">
    <property type="entry name" value="OMP_b-brl_2"/>
    <property type="match status" value="1"/>
</dbReference>
<dbReference type="EMBL" id="BMEC01000008">
    <property type="protein sequence ID" value="GGC40088.1"/>
    <property type="molecule type" value="Genomic_DNA"/>
</dbReference>
<proteinExistence type="predicted"/>
<keyword evidence="3" id="KW-1185">Reference proteome</keyword>
<evidence type="ECO:0000313" key="3">
    <source>
        <dbReference type="Proteomes" id="UP000636010"/>
    </source>
</evidence>
<reference evidence="3" key="1">
    <citation type="journal article" date="2019" name="Int. J. Syst. Evol. Microbiol.">
        <title>The Global Catalogue of Microorganisms (GCM) 10K type strain sequencing project: providing services to taxonomists for standard genome sequencing and annotation.</title>
        <authorList>
            <consortium name="The Broad Institute Genomics Platform"/>
            <consortium name="The Broad Institute Genome Sequencing Center for Infectious Disease"/>
            <person name="Wu L."/>
            <person name="Ma J."/>
        </authorList>
    </citation>
    <scope>NUCLEOTIDE SEQUENCE [LARGE SCALE GENOMIC DNA]</scope>
    <source>
        <strain evidence="3">CGMCC 1.10832</strain>
    </source>
</reference>
<evidence type="ECO:0000259" key="1">
    <source>
        <dbReference type="Pfam" id="PF13568"/>
    </source>
</evidence>
<dbReference type="Proteomes" id="UP000636010">
    <property type="component" value="Unassembled WGS sequence"/>
</dbReference>
<dbReference type="InterPro" id="IPR025665">
    <property type="entry name" value="Beta-barrel_OMP_2"/>
</dbReference>
<dbReference type="RefSeq" id="WP_188464290.1">
    <property type="nucleotide sequence ID" value="NZ_BAABHU010000008.1"/>
</dbReference>
<feature type="domain" description="Outer membrane protein beta-barrel" evidence="1">
    <location>
        <begin position="119"/>
        <end position="274"/>
    </location>
</feature>
<name>A0ABQ1MJ99_9BACT</name>
<sequence>MKQSNLIALVIILFLPLLVKAQTNCVQNLRNARNLYEEGRLNELPELLSACIESEFSKEEKVEALRLITLAHLYNENEAEAEAAFLKLLQLEPEYRVDPATEPAELVILKEKFDTDPKFSFGVKATQIINFVQVMNRNVTLTNASPGTYEPSLNISFGAFFQYPFTKNLSANVEVHYVGRVTSLERPILAEAGENRIQKVSESQQSFDVPLLINYKMPFKLFPVEITGGTALHFLQSASLTLEGVGENRTNQDILPYRNTFNMSGVLGLRSEFKIIGRNYLSAEILYQHKLMNEVNLPSQMDELQLDMQLRNGHSEFNYKAHSILIRVGIRIPYFKPQLK</sequence>
<gene>
    <name evidence="2" type="ORF">GCM10011506_26990</name>
</gene>
<protein>
    <recommendedName>
        <fullName evidence="1">Outer membrane protein beta-barrel domain-containing protein</fullName>
    </recommendedName>
</protein>
<organism evidence="2 3">
    <name type="scientific">Marivirga lumbricoides</name>
    <dbReference type="NCBI Taxonomy" id="1046115"/>
    <lineage>
        <taxon>Bacteria</taxon>
        <taxon>Pseudomonadati</taxon>
        <taxon>Bacteroidota</taxon>
        <taxon>Cytophagia</taxon>
        <taxon>Cytophagales</taxon>
        <taxon>Marivirgaceae</taxon>
        <taxon>Marivirga</taxon>
    </lineage>
</organism>
<accession>A0ABQ1MJ99</accession>